<dbReference type="Proteomes" id="UP000516314">
    <property type="component" value="Chromosome 2"/>
</dbReference>
<evidence type="ECO:0000313" key="3">
    <source>
        <dbReference type="Proteomes" id="UP000516314"/>
    </source>
</evidence>
<dbReference type="AlphaFoldDB" id="A0A7G2E9A3"/>
<proteinExistence type="predicted"/>
<name>A0A7G2E9A3_ARATH</name>
<dbReference type="EMBL" id="LR881467">
    <property type="protein sequence ID" value="CAD5318401.1"/>
    <property type="molecule type" value="Genomic_DNA"/>
</dbReference>
<gene>
    <name evidence="2" type="ORF">AT9943_LOCUS6636</name>
</gene>
<protein>
    <submittedName>
        <fullName evidence="2">(thale cress) hypothetical protein</fullName>
    </submittedName>
</protein>
<feature type="region of interest" description="Disordered" evidence="1">
    <location>
        <begin position="90"/>
        <end position="115"/>
    </location>
</feature>
<reference evidence="2 3" key="1">
    <citation type="submission" date="2020-09" db="EMBL/GenBank/DDBJ databases">
        <authorList>
            <person name="Ashkenazy H."/>
        </authorList>
    </citation>
    <scope>NUCLEOTIDE SEQUENCE [LARGE SCALE GENOMIC DNA]</scope>
    <source>
        <strain evidence="3">cv. Cdm-0</strain>
    </source>
</reference>
<accession>A0A7G2E9A3</accession>
<evidence type="ECO:0000256" key="1">
    <source>
        <dbReference type="SAM" id="MobiDB-lite"/>
    </source>
</evidence>
<organism evidence="2 3">
    <name type="scientific">Arabidopsis thaliana</name>
    <name type="common">Mouse-ear cress</name>
    <dbReference type="NCBI Taxonomy" id="3702"/>
    <lineage>
        <taxon>Eukaryota</taxon>
        <taxon>Viridiplantae</taxon>
        <taxon>Streptophyta</taxon>
        <taxon>Embryophyta</taxon>
        <taxon>Tracheophyta</taxon>
        <taxon>Spermatophyta</taxon>
        <taxon>Magnoliopsida</taxon>
        <taxon>eudicotyledons</taxon>
        <taxon>Gunneridae</taxon>
        <taxon>Pentapetalae</taxon>
        <taxon>rosids</taxon>
        <taxon>malvids</taxon>
        <taxon>Brassicales</taxon>
        <taxon>Brassicaceae</taxon>
        <taxon>Camelineae</taxon>
        <taxon>Arabidopsis</taxon>
    </lineage>
</organism>
<evidence type="ECO:0000313" key="2">
    <source>
        <dbReference type="EMBL" id="CAD5318401.1"/>
    </source>
</evidence>
<feature type="region of interest" description="Disordered" evidence="1">
    <location>
        <begin position="29"/>
        <end position="76"/>
    </location>
</feature>
<sequence length="288" mass="31940">MSQWNSPSFHDSVPLSSVSNTMQRDVTNISQLHNSPNVISEVSTPNISARRKQMSKGMPLRSQIPSASPMSSISKAGSTPFVLRDITNSLVGPHGRMGGTPLTCPETEKRQRKSKQRINDLECLTQEQSSCVKSIRLNMPRKNLHIDFARAGFESNAKVKLSSTTVDHNSSDEEMYDENYGINLNEEDDLEQNYDIGSSEDDGSPIRMQRMDLDEAQDMGTCPSVLSNEPIATEQASQDYGINLNEEEDLEQNYDIGSSEDDGSPIRIQRMDLDEAQDMGTCPSVLSN</sequence>
<feature type="compositionally biased region" description="Polar residues" evidence="1">
    <location>
        <begin position="29"/>
        <end position="47"/>
    </location>
</feature>
<feature type="compositionally biased region" description="Polar residues" evidence="1">
    <location>
        <begin position="63"/>
        <end position="76"/>
    </location>
</feature>